<feature type="region of interest" description="Disordered" evidence="1">
    <location>
        <begin position="1"/>
        <end position="37"/>
    </location>
</feature>
<dbReference type="OrthoDB" id="9879588at2"/>
<gene>
    <name evidence="3" type="ORF">ENSA7_36550</name>
</gene>
<protein>
    <recommendedName>
        <fullName evidence="5">Anti-sigma factor</fullName>
    </recommendedName>
</protein>
<feature type="transmembrane region" description="Helical" evidence="2">
    <location>
        <begin position="92"/>
        <end position="112"/>
    </location>
</feature>
<organism evidence="3 4">
    <name type="scientific">Enhygromyxa salina</name>
    <dbReference type="NCBI Taxonomy" id="215803"/>
    <lineage>
        <taxon>Bacteria</taxon>
        <taxon>Pseudomonadati</taxon>
        <taxon>Myxococcota</taxon>
        <taxon>Polyangia</taxon>
        <taxon>Nannocystales</taxon>
        <taxon>Nannocystaceae</taxon>
        <taxon>Enhygromyxa</taxon>
    </lineage>
</organism>
<evidence type="ECO:0008006" key="5">
    <source>
        <dbReference type="Google" id="ProtNLM"/>
    </source>
</evidence>
<dbReference type="EMBL" id="PVNL01000070">
    <property type="protein sequence ID" value="PRQ06634.1"/>
    <property type="molecule type" value="Genomic_DNA"/>
</dbReference>
<name>A0A2S9YNH3_9BACT</name>
<dbReference type="AlphaFoldDB" id="A0A2S9YNH3"/>
<comment type="caution">
    <text evidence="3">The sequence shown here is derived from an EMBL/GenBank/DDBJ whole genome shotgun (WGS) entry which is preliminary data.</text>
</comment>
<keyword evidence="2" id="KW-1133">Transmembrane helix</keyword>
<evidence type="ECO:0000313" key="3">
    <source>
        <dbReference type="EMBL" id="PRQ06634.1"/>
    </source>
</evidence>
<dbReference type="Proteomes" id="UP000238823">
    <property type="component" value="Unassembled WGS sequence"/>
</dbReference>
<evidence type="ECO:0000256" key="2">
    <source>
        <dbReference type="SAM" id="Phobius"/>
    </source>
</evidence>
<sequence>MSEATSNPDAAQIMHELATLGEPPPSAAELAHDSLDDDPEVASVARLAELAEPLEVRDLSELELHRAWRGVEQRLPGASASPAPEPSRGAKLPWLIIAVGVAAAAAVVLIVLPPGEDSQRRAKVQTEQVTELGDQARTALRVLDDGQTDTERATQLAATYQRRLEEQGG</sequence>
<keyword evidence="2" id="KW-0472">Membrane</keyword>
<proteinExistence type="predicted"/>
<keyword evidence="2" id="KW-0812">Transmembrane</keyword>
<reference evidence="3 4" key="1">
    <citation type="submission" date="2018-03" db="EMBL/GenBank/DDBJ databases">
        <title>Draft Genome Sequences of the Obligatory Marine Myxobacteria Enhygromyxa salina SWB007.</title>
        <authorList>
            <person name="Poehlein A."/>
            <person name="Moghaddam J.A."/>
            <person name="Harms H."/>
            <person name="Alanjari M."/>
            <person name="Koenig G.M."/>
            <person name="Daniel R."/>
            <person name="Schaeberle T.F."/>
        </authorList>
    </citation>
    <scope>NUCLEOTIDE SEQUENCE [LARGE SCALE GENOMIC DNA]</scope>
    <source>
        <strain evidence="3 4">SWB007</strain>
    </source>
</reference>
<evidence type="ECO:0000256" key="1">
    <source>
        <dbReference type="SAM" id="MobiDB-lite"/>
    </source>
</evidence>
<dbReference type="RefSeq" id="WP_106090629.1">
    <property type="nucleotide sequence ID" value="NZ_PVNL01000070.1"/>
</dbReference>
<evidence type="ECO:0000313" key="4">
    <source>
        <dbReference type="Proteomes" id="UP000238823"/>
    </source>
</evidence>
<accession>A0A2S9YNH3</accession>